<dbReference type="SMART" id="SM00382">
    <property type="entry name" value="AAA"/>
    <property type="match status" value="1"/>
</dbReference>
<dbReference type="RefSeq" id="WP_213246159.1">
    <property type="nucleotide sequence ID" value="NZ_CP045806.1"/>
</dbReference>
<keyword evidence="12" id="KW-1185">Reference proteome</keyword>
<evidence type="ECO:0000256" key="6">
    <source>
        <dbReference type="ARBA" id="ARBA00022741"/>
    </source>
</evidence>
<dbReference type="PROSITE" id="PS50893">
    <property type="entry name" value="ABC_TRANSPORTER_2"/>
    <property type="match status" value="1"/>
</dbReference>
<evidence type="ECO:0000313" key="12">
    <source>
        <dbReference type="Proteomes" id="UP001059836"/>
    </source>
</evidence>
<reference evidence="11" key="1">
    <citation type="journal article" date="2021" name="Nat. Microbiol.">
        <title>Cocultivation of an ultrasmall environmental parasitic bacterium with lytic ability against bacteria associated with wastewater foams.</title>
        <authorList>
            <person name="Batinovic S."/>
            <person name="Rose J.J.A."/>
            <person name="Ratcliffe J."/>
            <person name="Seviour R.J."/>
            <person name="Petrovski S."/>
        </authorList>
    </citation>
    <scope>NUCLEOTIDE SEQUENCE</scope>
    <source>
        <strain evidence="11">CON9</strain>
    </source>
</reference>
<evidence type="ECO:0000256" key="9">
    <source>
        <dbReference type="ARBA" id="ARBA00023136"/>
    </source>
</evidence>
<keyword evidence="6" id="KW-0547">Nucleotide-binding</keyword>
<comment type="subcellular location">
    <subcellularLocation>
        <location evidence="1">Cell membrane</location>
        <topology evidence="1">Peripheral membrane protein</topology>
    </subcellularLocation>
</comment>
<dbReference type="Pfam" id="PF00005">
    <property type="entry name" value="ABC_tran"/>
    <property type="match status" value="1"/>
</dbReference>
<dbReference type="PROSITE" id="PS00211">
    <property type="entry name" value="ABC_TRANSPORTER_1"/>
    <property type="match status" value="1"/>
</dbReference>
<proteinExistence type="inferred from homology"/>
<comment type="similarity">
    <text evidence="2">Belongs to the ABC transporter superfamily.</text>
</comment>
<keyword evidence="8" id="KW-1278">Translocase</keyword>
<dbReference type="Proteomes" id="UP001059836">
    <property type="component" value="Chromosome"/>
</dbReference>
<dbReference type="InterPro" id="IPR017871">
    <property type="entry name" value="ABC_transporter-like_CS"/>
</dbReference>
<protein>
    <submittedName>
        <fullName evidence="11">ATP-binding cassette domain-containing protein</fullName>
    </submittedName>
</protein>
<keyword evidence="9" id="KW-0472">Membrane</keyword>
<dbReference type="InterPro" id="IPR003439">
    <property type="entry name" value="ABC_transporter-like_ATP-bd"/>
</dbReference>
<evidence type="ECO:0000259" key="10">
    <source>
        <dbReference type="PROSITE" id="PS50893"/>
    </source>
</evidence>
<evidence type="ECO:0000256" key="5">
    <source>
        <dbReference type="ARBA" id="ARBA00022519"/>
    </source>
</evidence>
<keyword evidence="7 11" id="KW-0067">ATP-binding</keyword>
<dbReference type="GO" id="GO:0005524">
    <property type="term" value="F:ATP binding"/>
    <property type="evidence" value="ECO:0007669"/>
    <property type="project" value="UniProtKB-KW"/>
</dbReference>
<sequence>MTTEQTDGAGAAVRSLTVDIYSRRRGHRVGVRVLDAVTLTVAPCAVTALIGESGCGKSMVAGALSGLLPPGARADGRIGIDGRDLDAGDQQAWRDLRGSVVGSVPQSAATSFTPVRTIGDQLDEVIGVLGSAYTARELCDRVRLPVDALGKYPHEISGGMAQRAAVAAAIVSDPAVIVADEPTSALDPELAEGIWRLFGELAAAGAAVLVITHDMESLLRCGVASSMAVMCSGIIVEQRATADIERTDDPYVRSFFAAVS</sequence>
<evidence type="ECO:0000256" key="4">
    <source>
        <dbReference type="ARBA" id="ARBA00022475"/>
    </source>
</evidence>
<keyword evidence="3" id="KW-0813">Transport</keyword>
<accession>A0ABX6IEN2</accession>
<evidence type="ECO:0000256" key="8">
    <source>
        <dbReference type="ARBA" id="ARBA00022967"/>
    </source>
</evidence>
<dbReference type="PANTHER" id="PTHR43297">
    <property type="entry name" value="OLIGOPEPTIDE TRANSPORT ATP-BINDING PROTEIN APPD"/>
    <property type="match status" value="1"/>
</dbReference>
<evidence type="ECO:0000256" key="1">
    <source>
        <dbReference type="ARBA" id="ARBA00004202"/>
    </source>
</evidence>
<dbReference type="EMBL" id="CP045809">
    <property type="protein sequence ID" value="QHN33778.1"/>
    <property type="molecule type" value="Genomic_DNA"/>
</dbReference>
<name>A0ABX6IEN2_9ACTN</name>
<keyword evidence="5" id="KW-0997">Cell inner membrane</keyword>
<dbReference type="InterPro" id="IPR003593">
    <property type="entry name" value="AAA+_ATPase"/>
</dbReference>
<evidence type="ECO:0000256" key="7">
    <source>
        <dbReference type="ARBA" id="ARBA00022840"/>
    </source>
</evidence>
<evidence type="ECO:0000256" key="3">
    <source>
        <dbReference type="ARBA" id="ARBA00022448"/>
    </source>
</evidence>
<dbReference type="PANTHER" id="PTHR43297:SF14">
    <property type="entry name" value="ATPASE AAA-TYPE CORE DOMAIN-CONTAINING PROTEIN"/>
    <property type="match status" value="1"/>
</dbReference>
<dbReference type="InterPro" id="IPR050388">
    <property type="entry name" value="ABC_Ni/Peptide_Import"/>
</dbReference>
<dbReference type="SUPFAM" id="SSF52540">
    <property type="entry name" value="P-loop containing nucleoside triphosphate hydrolases"/>
    <property type="match status" value="1"/>
</dbReference>
<dbReference type="InterPro" id="IPR027417">
    <property type="entry name" value="P-loop_NTPase"/>
</dbReference>
<keyword evidence="4" id="KW-1003">Cell membrane</keyword>
<evidence type="ECO:0000256" key="2">
    <source>
        <dbReference type="ARBA" id="ARBA00005417"/>
    </source>
</evidence>
<feature type="domain" description="ABC transporter" evidence="10">
    <location>
        <begin position="13"/>
        <end position="257"/>
    </location>
</feature>
<dbReference type="Gene3D" id="3.40.50.300">
    <property type="entry name" value="P-loop containing nucleotide triphosphate hydrolases"/>
    <property type="match status" value="1"/>
</dbReference>
<gene>
    <name evidence="11" type="ORF">GII31_01500</name>
</gene>
<evidence type="ECO:0000313" key="11">
    <source>
        <dbReference type="EMBL" id="QHN33778.1"/>
    </source>
</evidence>
<organism evidence="11 12">
    <name type="scientific">Gordonia pseudamarae</name>
    <dbReference type="NCBI Taxonomy" id="2831662"/>
    <lineage>
        <taxon>Bacteria</taxon>
        <taxon>Bacillati</taxon>
        <taxon>Actinomycetota</taxon>
        <taxon>Actinomycetes</taxon>
        <taxon>Mycobacteriales</taxon>
        <taxon>Gordoniaceae</taxon>
        <taxon>Gordonia</taxon>
    </lineage>
</organism>